<dbReference type="GO" id="GO:0016887">
    <property type="term" value="F:ATP hydrolysis activity"/>
    <property type="evidence" value="ECO:0007669"/>
    <property type="project" value="InterPro"/>
</dbReference>
<dbReference type="Gene3D" id="3.40.1110.10">
    <property type="entry name" value="Calcium-transporting ATPase, cytoplasmic domain N"/>
    <property type="match status" value="1"/>
</dbReference>
<keyword evidence="14 15" id="KW-0472">Membrane</keyword>
<dbReference type="CDD" id="cd00371">
    <property type="entry name" value="HMA"/>
    <property type="match status" value="1"/>
</dbReference>
<feature type="transmembrane region" description="Helical" evidence="15">
    <location>
        <begin position="368"/>
        <end position="391"/>
    </location>
</feature>
<evidence type="ECO:0000256" key="6">
    <source>
        <dbReference type="ARBA" id="ARBA00022692"/>
    </source>
</evidence>
<dbReference type="NCBIfam" id="TIGR01525">
    <property type="entry name" value="ATPase-IB_hvy"/>
    <property type="match status" value="1"/>
</dbReference>
<dbReference type="GO" id="GO:0005524">
    <property type="term" value="F:ATP binding"/>
    <property type="evidence" value="ECO:0007669"/>
    <property type="project" value="UniProtKB-UniRule"/>
</dbReference>
<dbReference type="AlphaFoldDB" id="A0A1Y5SAL2"/>
<feature type="transmembrane region" description="Helical" evidence="15">
    <location>
        <begin position="215"/>
        <end position="233"/>
    </location>
</feature>
<evidence type="ECO:0000256" key="15">
    <source>
        <dbReference type="RuleBase" id="RU362081"/>
    </source>
</evidence>
<keyword evidence="11" id="KW-1278">Translocase</keyword>
<evidence type="ECO:0000256" key="14">
    <source>
        <dbReference type="ARBA" id="ARBA00023136"/>
    </source>
</evidence>
<comment type="similarity">
    <text evidence="2 15">Belongs to the cation transport ATPase (P-type) (TC 3.A.3) family. Type IB subfamily.</text>
</comment>
<feature type="region of interest" description="Disordered" evidence="16">
    <location>
        <begin position="1"/>
        <end position="24"/>
    </location>
</feature>
<keyword evidence="7 15" id="KW-0479">Metal-binding</keyword>
<dbReference type="InterPro" id="IPR023298">
    <property type="entry name" value="ATPase_P-typ_TM_dom_sf"/>
</dbReference>
<dbReference type="GO" id="GO:0043682">
    <property type="term" value="F:P-type divalent copper transporter activity"/>
    <property type="evidence" value="ECO:0007669"/>
    <property type="project" value="TreeGrafter"/>
</dbReference>
<dbReference type="Gene3D" id="3.30.70.100">
    <property type="match status" value="1"/>
</dbReference>
<dbReference type="SUPFAM" id="SSF81653">
    <property type="entry name" value="Calcium ATPase, transduction domain A"/>
    <property type="match status" value="1"/>
</dbReference>
<dbReference type="RefSeq" id="WP_085882671.1">
    <property type="nucleotide sequence ID" value="NZ_FWFR01000001.1"/>
</dbReference>
<dbReference type="Gene3D" id="2.70.150.10">
    <property type="entry name" value="Calcium-transporting ATPase, cytoplasmic transduction domain A"/>
    <property type="match status" value="1"/>
</dbReference>
<dbReference type="InParanoid" id="A0A1Y5SAL2"/>
<keyword evidence="12 15" id="KW-1133">Transmembrane helix</keyword>
<dbReference type="InterPro" id="IPR018303">
    <property type="entry name" value="ATPase_P-typ_P_site"/>
</dbReference>
<dbReference type="NCBIfam" id="TIGR01494">
    <property type="entry name" value="ATPase_P-type"/>
    <property type="match status" value="1"/>
</dbReference>
<feature type="transmembrane region" description="Helical" evidence="15">
    <location>
        <begin position="122"/>
        <end position="142"/>
    </location>
</feature>
<protein>
    <submittedName>
        <fullName evidence="18">Copper-exporting P-type ATPase A</fullName>
        <ecNumber evidence="18">3.6.3.54</ecNumber>
    </submittedName>
</protein>
<evidence type="ECO:0000256" key="4">
    <source>
        <dbReference type="ARBA" id="ARBA00022475"/>
    </source>
</evidence>
<dbReference type="PROSITE" id="PS50846">
    <property type="entry name" value="HMA_2"/>
    <property type="match status" value="1"/>
</dbReference>
<comment type="subcellular location">
    <subcellularLocation>
        <location evidence="1">Cell membrane</location>
        <topology evidence="1">Multi-pass membrane protein</topology>
    </subcellularLocation>
</comment>
<dbReference type="GO" id="GO:0055070">
    <property type="term" value="P:copper ion homeostasis"/>
    <property type="evidence" value="ECO:0007669"/>
    <property type="project" value="TreeGrafter"/>
</dbReference>
<feature type="transmembrane region" description="Helical" evidence="15">
    <location>
        <begin position="397"/>
        <end position="424"/>
    </location>
</feature>
<evidence type="ECO:0000313" key="18">
    <source>
        <dbReference type="EMBL" id="SLN36283.1"/>
    </source>
</evidence>
<dbReference type="InterPro" id="IPR036163">
    <property type="entry name" value="HMA_dom_sf"/>
</dbReference>
<evidence type="ECO:0000256" key="9">
    <source>
        <dbReference type="ARBA" id="ARBA00022840"/>
    </source>
</evidence>
<evidence type="ECO:0000256" key="1">
    <source>
        <dbReference type="ARBA" id="ARBA00004651"/>
    </source>
</evidence>
<evidence type="ECO:0000256" key="7">
    <source>
        <dbReference type="ARBA" id="ARBA00022723"/>
    </source>
</evidence>
<feature type="transmembrane region" description="Helical" evidence="15">
    <location>
        <begin position="154"/>
        <end position="175"/>
    </location>
</feature>
<dbReference type="PANTHER" id="PTHR43520">
    <property type="entry name" value="ATP7, ISOFORM B"/>
    <property type="match status" value="1"/>
</dbReference>
<dbReference type="PROSITE" id="PS01047">
    <property type="entry name" value="HMA_1"/>
    <property type="match status" value="1"/>
</dbReference>
<name>A0A1Y5SAL2_9PROT</name>
<dbReference type="InterPro" id="IPR017969">
    <property type="entry name" value="Heavy-metal-associated_CS"/>
</dbReference>
<proteinExistence type="inferred from homology"/>
<evidence type="ECO:0000259" key="17">
    <source>
        <dbReference type="PROSITE" id="PS50846"/>
    </source>
</evidence>
<sequence length="767" mass="80006">MTGTASSPGTQTTDDHVSVGGGANSADEIRLASRDIGAGLRQNDLSVPDMHCGGCIRKVEQALNALDGVERARVNLTEKRVSVAWRDTAGPPPLFDALGRIGFRAHLADDGARRADPELTKLLRALAVAGFAAGNIMLLSVSVWSGADAALRDLFHWISAAIALPVLLYSGRVFFRPAWQAVRRGHANMDVPISIGVILAYLMSLYDTVGQQQHVYFDAAVTLLFVLLIGRTLDHLMRQRARSAITGLARLGARGAMVVQDDGSRAYRPVAEIRPGMTILLAMGERVPVDAVVVSGTSDIDRSLVSGESAPAAVAGGDVLEAGTLNLTAPLTIRATAEAGQSFLAEMVRLIDVAEAGRAGYRRIADRAAALYAPVVHSAAFATFLAWLYIAGDIHRALTVAIAVLIITCPCALGLAVPIVQVVAARRLFERGILVKDSAAMERLAGIDTVIFDKTGTLTLGAPRLDDRAGRDPAHVALAVALAAQSRHPYSRALVARFGADPASASAFEAVAEHPGCGIEARQGADVIRLGRPDWAAPGAALADEGDGRSRTVLARNGRLLESFAFGDPLRPGVAQAIARLRARGIEIEIMSGDRREAVARLAEGLGVTAFSADVRPADKAARVAELSAAGRKVLMVGDGLNDVPALAAADVSMSPSSGADIGRNAADFVFLHDSLETVATAIEVSRRAAALVRQNLGLAVLYNALTLPLAALGFVTPLLAALAMSSSSILVVANALRLNGGAGKRQSSAGGRTAAKAGLRPAEAAR</sequence>
<dbReference type="Pfam" id="PF00122">
    <property type="entry name" value="E1-E2_ATPase"/>
    <property type="match status" value="1"/>
</dbReference>
<keyword evidence="13" id="KW-0406">Ion transport</keyword>
<keyword evidence="9 15" id="KW-0067">ATP-binding</keyword>
<dbReference type="NCBIfam" id="TIGR01511">
    <property type="entry name" value="ATPase-IB1_Cu"/>
    <property type="match status" value="1"/>
</dbReference>
<keyword evidence="10" id="KW-0460">Magnesium</keyword>
<keyword evidence="5" id="KW-0597">Phosphoprotein</keyword>
<accession>A0A1Y5SAL2</accession>
<evidence type="ECO:0000256" key="3">
    <source>
        <dbReference type="ARBA" id="ARBA00022448"/>
    </source>
</evidence>
<dbReference type="PRINTS" id="PR00119">
    <property type="entry name" value="CATATPASE"/>
</dbReference>
<dbReference type="InterPro" id="IPR036412">
    <property type="entry name" value="HAD-like_sf"/>
</dbReference>
<dbReference type="SUPFAM" id="SSF56784">
    <property type="entry name" value="HAD-like"/>
    <property type="match status" value="1"/>
</dbReference>
<evidence type="ECO:0000256" key="5">
    <source>
        <dbReference type="ARBA" id="ARBA00022553"/>
    </source>
</evidence>
<dbReference type="EC" id="3.6.3.54" evidence="18"/>
<dbReference type="InterPro" id="IPR027256">
    <property type="entry name" value="P-typ_ATPase_IB"/>
</dbReference>
<keyword evidence="8 15" id="KW-0547">Nucleotide-binding</keyword>
<evidence type="ECO:0000256" key="13">
    <source>
        <dbReference type="ARBA" id="ARBA00023065"/>
    </source>
</evidence>
<evidence type="ECO:0000256" key="10">
    <source>
        <dbReference type="ARBA" id="ARBA00022842"/>
    </source>
</evidence>
<feature type="transmembrane region" description="Helical" evidence="15">
    <location>
        <begin position="696"/>
        <end position="713"/>
    </location>
</feature>
<evidence type="ECO:0000256" key="8">
    <source>
        <dbReference type="ARBA" id="ARBA00022741"/>
    </source>
</evidence>
<dbReference type="PANTHER" id="PTHR43520:SF5">
    <property type="entry name" value="CATION-TRANSPORTING P-TYPE ATPASE-RELATED"/>
    <property type="match status" value="1"/>
</dbReference>
<dbReference type="InterPro" id="IPR059000">
    <property type="entry name" value="ATPase_P-type_domA"/>
</dbReference>
<reference evidence="18 19" key="1">
    <citation type="submission" date="2017-03" db="EMBL/GenBank/DDBJ databases">
        <authorList>
            <person name="Afonso C.L."/>
            <person name="Miller P.J."/>
            <person name="Scott M.A."/>
            <person name="Spackman E."/>
            <person name="Goraichik I."/>
            <person name="Dimitrov K.M."/>
            <person name="Suarez D.L."/>
            <person name="Swayne D.E."/>
        </authorList>
    </citation>
    <scope>NUCLEOTIDE SEQUENCE [LARGE SCALE GENOMIC DNA]</scope>
    <source>
        <strain evidence="18 19">CECT 7691</strain>
    </source>
</reference>
<evidence type="ECO:0000313" key="19">
    <source>
        <dbReference type="Proteomes" id="UP000193200"/>
    </source>
</evidence>
<evidence type="ECO:0000256" key="11">
    <source>
        <dbReference type="ARBA" id="ARBA00022967"/>
    </source>
</evidence>
<dbReference type="PROSITE" id="PS00154">
    <property type="entry name" value="ATPASE_E1_E2"/>
    <property type="match status" value="1"/>
</dbReference>
<dbReference type="InterPro" id="IPR001757">
    <property type="entry name" value="P_typ_ATPase"/>
</dbReference>
<evidence type="ECO:0000256" key="16">
    <source>
        <dbReference type="SAM" id="MobiDB-lite"/>
    </source>
</evidence>
<feature type="transmembrane region" description="Helical" evidence="15">
    <location>
        <begin position="187"/>
        <end position="203"/>
    </location>
</feature>
<dbReference type="Pfam" id="PF00702">
    <property type="entry name" value="Hydrolase"/>
    <property type="match status" value="1"/>
</dbReference>
<dbReference type="OrthoDB" id="391538at2"/>
<keyword evidence="3" id="KW-0813">Transport</keyword>
<keyword evidence="4 15" id="KW-1003">Cell membrane</keyword>
<keyword evidence="6 15" id="KW-0812">Transmembrane</keyword>
<keyword evidence="18" id="KW-0378">Hydrolase</keyword>
<feature type="domain" description="HMA" evidence="17">
    <location>
        <begin position="41"/>
        <end position="106"/>
    </location>
</feature>
<keyword evidence="19" id="KW-1185">Reference proteome</keyword>
<feature type="region of interest" description="Disordered" evidence="16">
    <location>
        <begin position="743"/>
        <end position="767"/>
    </location>
</feature>
<dbReference type="GO" id="GO:0005507">
    <property type="term" value="F:copper ion binding"/>
    <property type="evidence" value="ECO:0007669"/>
    <property type="project" value="TreeGrafter"/>
</dbReference>
<dbReference type="InterPro" id="IPR023299">
    <property type="entry name" value="ATPase_P-typ_cyto_dom_N"/>
</dbReference>
<dbReference type="EMBL" id="FWFR01000001">
    <property type="protein sequence ID" value="SLN36283.1"/>
    <property type="molecule type" value="Genomic_DNA"/>
</dbReference>
<dbReference type="SUPFAM" id="SSF55008">
    <property type="entry name" value="HMA, heavy metal-associated domain"/>
    <property type="match status" value="1"/>
</dbReference>
<dbReference type="Pfam" id="PF00403">
    <property type="entry name" value="HMA"/>
    <property type="match status" value="1"/>
</dbReference>
<organism evidence="18 19">
    <name type="scientific">Oceanibacterium hippocampi</name>
    <dbReference type="NCBI Taxonomy" id="745714"/>
    <lineage>
        <taxon>Bacteria</taxon>
        <taxon>Pseudomonadati</taxon>
        <taxon>Pseudomonadota</taxon>
        <taxon>Alphaproteobacteria</taxon>
        <taxon>Sneathiellales</taxon>
        <taxon>Sneathiellaceae</taxon>
        <taxon>Oceanibacterium</taxon>
    </lineage>
</organism>
<evidence type="ECO:0000256" key="2">
    <source>
        <dbReference type="ARBA" id="ARBA00006024"/>
    </source>
</evidence>
<dbReference type="Proteomes" id="UP000193200">
    <property type="component" value="Unassembled WGS sequence"/>
</dbReference>
<dbReference type="NCBIfam" id="TIGR01512">
    <property type="entry name" value="ATPase-IB2_Cd"/>
    <property type="match status" value="1"/>
</dbReference>
<dbReference type="Gene3D" id="3.40.50.1000">
    <property type="entry name" value="HAD superfamily/HAD-like"/>
    <property type="match status" value="1"/>
</dbReference>
<evidence type="ECO:0000256" key="12">
    <source>
        <dbReference type="ARBA" id="ARBA00022989"/>
    </source>
</evidence>
<dbReference type="SUPFAM" id="SSF81665">
    <property type="entry name" value="Calcium ATPase, transmembrane domain M"/>
    <property type="match status" value="1"/>
</dbReference>
<dbReference type="InterPro" id="IPR023214">
    <property type="entry name" value="HAD_sf"/>
</dbReference>
<dbReference type="GO" id="GO:0005886">
    <property type="term" value="C:plasma membrane"/>
    <property type="evidence" value="ECO:0007669"/>
    <property type="project" value="UniProtKB-SubCell"/>
</dbReference>
<dbReference type="InterPro" id="IPR008250">
    <property type="entry name" value="ATPase_P-typ_transduc_dom_A_sf"/>
</dbReference>
<gene>
    <name evidence="18" type="primary">copA_1</name>
    <name evidence="18" type="ORF">OCH7691_01459</name>
</gene>
<feature type="compositionally biased region" description="Polar residues" evidence="16">
    <location>
        <begin position="1"/>
        <end position="12"/>
    </location>
</feature>
<dbReference type="InterPro" id="IPR006121">
    <property type="entry name" value="HMA_dom"/>
</dbReference>